<feature type="transmembrane region" description="Helical" evidence="1">
    <location>
        <begin position="31"/>
        <end position="54"/>
    </location>
</feature>
<evidence type="ECO:0000313" key="2">
    <source>
        <dbReference type="EMBL" id="RNA42129.1"/>
    </source>
</evidence>
<accession>A0A3M7T2L0</accession>
<sequence length="114" mass="13262">MDKLGKILISTGYMLHYILIGGTTILEKFNNFVFCIINLLCVLLFFNPTLFNFFSISDYQDSDIKLSNKWVGLSRVDCNMAVLKLKNNPFHKPVYKSNRFPTPSQKRLWFTNLS</sequence>
<protein>
    <submittedName>
        <fullName evidence="2">Uncharacterized protein</fullName>
    </submittedName>
</protein>
<keyword evidence="1" id="KW-1133">Transmembrane helix</keyword>
<evidence type="ECO:0000256" key="1">
    <source>
        <dbReference type="SAM" id="Phobius"/>
    </source>
</evidence>
<dbReference type="AlphaFoldDB" id="A0A3M7T2L0"/>
<keyword evidence="3" id="KW-1185">Reference proteome</keyword>
<keyword evidence="1" id="KW-0472">Membrane</keyword>
<comment type="caution">
    <text evidence="2">The sequence shown here is derived from an EMBL/GenBank/DDBJ whole genome shotgun (WGS) entry which is preliminary data.</text>
</comment>
<proteinExistence type="predicted"/>
<evidence type="ECO:0000313" key="3">
    <source>
        <dbReference type="Proteomes" id="UP000276133"/>
    </source>
</evidence>
<gene>
    <name evidence="2" type="ORF">BpHYR1_030403</name>
</gene>
<dbReference type="Proteomes" id="UP000276133">
    <property type="component" value="Unassembled WGS sequence"/>
</dbReference>
<reference evidence="2 3" key="1">
    <citation type="journal article" date="2018" name="Sci. Rep.">
        <title>Genomic signatures of local adaptation to the degree of environmental predictability in rotifers.</title>
        <authorList>
            <person name="Franch-Gras L."/>
            <person name="Hahn C."/>
            <person name="Garcia-Roger E.M."/>
            <person name="Carmona M.J."/>
            <person name="Serra M."/>
            <person name="Gomez A."/>
        </authorList>
    </citation>
    <scope>NUCLEOTIDE SEQUENCE [LARGE SCALE GENOMIC DNA]</scope>
    <source>
        <strain evidence="2">HYR1</strain>
    </source>
</reference>
<keyword evidence="1" id="KW-0812">Transmembrane</keyword>
<feature type="transmembrane region" description="Helical" evidence="1">
    <location>
        <begin position="7"/>
        <end position="25"/>
    </location>
</feature>
<name>A0A3M7T2L0_BRAPC</name>
<organism evidence="2 3">
    <name type="scientific">Brachionus plicatilis</name>
    <name type="common">Marine rotifer</name>
    <name type="synonym">Brachionus muelleri</name>
    <dbReference type="NCBI Taxonomy" id="10195"/>
    <lineage>
        <taxon>Eukaryota</taxon>
        <taxon>Metazoa</taxon>
        <taxon>Spiralia</taxon>
        <taxon>Gnathifera</taxon>
        <taxon>Rotifera</taxon>
        <taxon>Eurotatoria</taxon>
        <taxon>Monogononta</taxon>
        <taxon>Pseudotrocha</taxon>
        <taxon>Ploima</taxon>
        <taxon>Brachionidae</taxon>
        <taxon>Brachionus</taxon>
    </lineage>
</organism>
<dbReference type="EMBL" id="REGN01000412">
    <property type="protein sequence ID" value="RNA42129.1"/>
    <property type="molecule type" value="Genomic_DNA"/>
</dbReference>